<gene>
    <name evidence="19" type="primary">tkt</name>
    <name evidence="19" type="ORF">ENK01_02335</name>
</gene>
<feature type="binding site" evidence="13">
    <location>
        <position position="184"/>
    </location>
    <ligand>
        <name>thiamine diphosphate</name>
        <dbReference type="ChEBI" id="CHEBI:58937"/>
    </ligand>
</feature>
<evidence type="ECO:0000256" key="1">
    <source>
        <dbReference type="ARBA" id="ARBA00007131"/>
    </source>
</evidence>
<feature type="binding site" evidence="13">
    <location>
        <position position="67"/>
    </location>
    <ligand>
        <name>thiamine diphosphate</name>
        <dbReference type="ChEBI" id="CHEBI:58937"/>
    </ligand>
</feature>
<evidence type="ECO:0000256" key="7">
    <source>
        <dbReference type="ARBA" id="ARBA00022842"/>
    </source>
</evidence>
<keyword evidence="17" id="KW-0812">Transmembrane</keyword>
<feature type="binding site" evidence="13">
    <location>
        <position position="432"/>
    </location>
    <ligand>
        <name>thiamine diphosphate</name>
        <dbReference type="ChEBI" id="CHEBI:58937"/>
    </ligand>
</feature>
<dbReference type="SMART" id="SM00861">
    <property type="entry name" value="Transket_pyr"/>
    <property type="match status" value="1"/>
</dbReference>
<dbReference type="Pfam" id="PF22613">
    <property type="entry name" value="Transketolase_C_1"/>
    <property type="match status" value="1"/>
</dbReference>
<evidence type="ECO:0000256" key="5">
    <source>
        <dbReference type="ARBA" id="ARBA00022723"/>
    </source>
</evidence>
<feature type="domain" description="Transketolase-like pyrimidine-binding" evidence="18">
    <location>
        <begin position="349"/>
        <end position="520"/>
    </location>
</feature>
<comment type="caution">
    <text evidence="19">The sequence shown here is derived from an EMBL/GenBank/DDBJ whole genome shotgun (WGS) entry which is preliminary data.</text>
</comment>
<protein>
    <recommendedName>
        <fullName evidence="3 10">Transketolase</fullName>
        <ecNumber evidence="3 10">2.2.1.1</ecNumber>
    </recommendedName>
</protein>
<keyword evidence="4 16" id="KW-0808">Transferase</keyword>
<evidence type="ECO:0000256" key="9">
    <source>
        <dbReference type="ARBA" id="ARBA00049473"/>
    </source>
</evidence>
<name>A0A7V5NWV5_9PROT</name>
<dbReference type="InterPro" id="IPR005478">
    <property type="entry name" value="Transketolase_bac-like"/>
</dbReference>
<dbReference type="Proteomes" id="UP000885806">
    <property type="component" value="Unassembled WGS sequence"/>
</dbReference>
<evidence type="ECO:0000256" key="6">
    <source>
        <dbReference type="ARBA" id="ARBA00022837"/>
    </source>
</evidence>
<feature type="binding site" evidence="13">
    <location>
        <begin position="116"/>
        <end position="118"/>
    </location>
    <ligand>
        <name>thiamine diphosphate</name>
        <dbReference type="ChEBI" id="CHEBI:58937"/>
    </ligand>
</feature>
<evidence type="ECO:0000256" key="10">
    <source>
        <dbReference type="NCBIfam" id="TIGR00232"/>
    </source>
</evidence>
<evidence type="ECO:0000256" key="14">
    <source>
        <dbReference type="PIRSR" id="PIRSR605478-4"/>
    </source>
</evidence>
<dbReference type="InterPro" id="IPR009014">
    <property type="entry name" value="Transketo_C/PFOR_II"/>
</dbReference>
<accession>A0A7V5NWV5</accession>
<comment type="cofactor">
    <cofactor evidence="16">
        <name>Mg(2+)</name>
        <dbReference type="ChEBI" id="CHEBI:18420"/>
    </cofactor>
    <cofactor evidence="16">
        <name>Ca(2+)</name>
        <dbReference type="ChEBI" id="CHEBI:29108"/>
    </cofactor>
    <cofactor evidence="16">
        <name>Mn(2+)</name>
        <dbReference type="ChEBI" id="CHEBI:29035"/>
    </cofactor>
    <cofactor evidence="16">
        <name>Co(2+)</name>
        <dbReference type="ChEBI" id="CHEBI:48828"/>
    </cofactor>
    <text evidence="16">Binds 1 Mg(2+) ion per subunit. Can also utilize other divalent metal cations, such as Ca(2+), Mn(2+) and Co(2+).</text>
</comment>
<feature type="binding site" evidence="12">
    <location>
        <position position="464"/>
    </location>
    <ligand>
        <name>substrate</name>
    </ligand>
</feature>
<comment type="cofactor">
    <cofactor evidence="14">
        <name>Mg(2+)</name>
        <dbReference type="ChEBI" id="CHEBI:18420"/>
    </cofactor>
    <text evidence="14">Binds 1 Mg(2+) ion per subunit. Can also utilize other divalent metal cations, such as Ca(2+), Mn(2+) and Co(2+).</text>
</comment>
<comment type="catalytic activity">
    <reaction evidence="9 16">
        <text>D-sedoheptulose 7-phosphate + D-glyceraldehyde 3-phosphate = aldehydo-D-ribose 5-phosphate + D-xylulose 5-phosphate</text>
        <dbReference type="Rhea" id="RHEA:10508"/>
        <dbReference type="ChEBI" id="CHEBI:57483"/>
        <dbReference type="ChEBI" id="CHEBI:57737"/>
        <dbReference type="ChEBI" id="CHEBI:58273"/>
        <dbReference type="ChEBI" id="CHEBI:59776"/>
        <dbReference type="EC" id="2.2.1.1"/>
    </reaction>
</comment>
<organism evidence="19">
    <name type="scientific">Hellea balneolensis</name>
    <dbReference type="NCBI Taxonomy" id="287478"/>
    <lineage>
        <taxon>Bacteria</taxon>
        <taxon>Pseudomonadati</taxon>
        <taxon>Pseudomonadota</taxon>
        <taxon>Alphaproteobacteria</taxon>
        <taxon>Maricaulales</taxon>
        <taxon>Robiginitomaculaceae</taxon>
        <taxon>Hellea</taxon>
    </lineage>
</organism>
<feature type="binding site" evidence="13">
    <location>
        <position position="259"/>
    </location>
    <ligand>
        <name>thiamine diphosphate</name>
        <dbReference type="ChEBI" id="CHEBI:58937"/>
    </ligand>
</feature>
<keyword evidence="5 14" id="KW-0479">Metal-binding</keyword>
<feature type="active site" description="Proton donor" evidence="11">
    <location>
        <position position="406"/>
    </location>
</feature>
<feature type="non-terminal residue" evidence="19">
    <location>
        <position position="604"/>
    </location>
</feature>
<feature type="binding site" evidence="12">
    <location>
        <position position="259"/>
    </location>
    <ligand>
        <name>substrate</name>
    </ligand>
</feature>
<evidence type="ECO:0000256" key="3">
    <source>
        <dbReference type="ARBA" id="ARBA00013152"/>
    </source>
</evidence>
<dbReference type="GO" id="GO:0006098">
    <property type="term" value="P:pentose-phosphate shunt"/>
    <property type="evidence" value="ECO:0007669"/>
    <property type="project" value="TreeGrafter"/>
</dbReference>
<evidence type="ECO:0000313" key="19">
    <source>
        <dbReference type="EMBL" id="HHI88767.1"/>
    </source>
</evidence>
<dbReference type="EMBL" id="DROP01000158">
    <property type="protein sequence ID" value="HHI88767.1"/>
    <property type="molecule type" value="Genomic_DNA"/>
</dbReference>
<dbReference type="PANTHER" id="PTHR43522">
    <property type="entry name" value="TRANSKETOLASE"/>
    <property type="match status" value="1"/>
</dbReference>
<evidence type="ECO:0000256" key="8">
    <source>
        <dbReference type="ARBA" id="ARBA00023052"/>
    </source>
</evidence>
<feature type="binding site" evidence="12">
    <location>
        <position position="456"/>
    </location>
    <ligand>
        <name>substrate</name>
    </ligand>
</feature>
<comment type="cofactor">
    <cofactor evidence="13">
        <name>thiamine diphosphate</name>
        <dbReference type="ChEBI" id="CHEBI:58937"/>
    </cofactor>
    <text evidence="13">Binds 1 thiamine pyrophosphate per subunit. During the reaction, the substrate forms a covalent intermediate with the cofactor.</text>
</comment>
<dbReference type="PROSITE" id="PS00801">
    <property type="entry name" value="TRANSKETOLASE_1"/>
    <property type="match status" value="1"/>
</dbReference>
<dbReference type="NCBIfam" id="TIGR00232">
    <property type="entry name" value="tktlase_bact"/>
    <property type="match status" value="1"/>
</dbReference>
<feature type="binding site" evidence="12">
    <location>
        <position position="379"/>
    </location>
    <ligand>
        <name>substrate</name>
    </ligand>
</feature>
<sequence length="604" mass="65023">MTATHDEMANAIRFLAMDAIQKANSGHPGAPMGLADAATVLFTRHIKIDPQDPDWPDRDRFVLSAGHASMLQYAVHYLLGYPDMTIEQIKNFRQFGAITAGHPEYGHALGVETTTGPLGQGIATAVGMALAERISNARFGDDLVDHYTYVMAGDGCLMEGISHEAIDFAGNMQLGRLIVMWDDNSITIDGPTSLSTKTDQLARFEACGWHVQKVDGHDAEAIDAALRAAKAVTDKPSFIALKTVIGKGAPNKAGSHKVHGAPLGDEEIAATRKALNWDADPFVIPDHILKAWREAGARSLPTRLDWEARLKKSAKRDAFVDCGCEGVSSDFRLKINALKARLNVEAPKVATRKASQTALEVVNAVCPNTIGGSADLTGSNNTLTEGMGIVEPGVYDGRYVYYGIREHGMAAAMNGIALHGGFVPYGGTFMVFAGYMLGAMRLSSLMGIRVIYVLTHDSIGLGEDGPTHQPVETLATLRALPNHHVIRPCDAVETAEAWECAIAATKTPTSLSLTRQGLPTLRTKPEEENLVAKGAYVLRDVPSMRDITLIATGSEVHLAVEAAERLMEEGINACVVSMPCWELFEQQSEDYKAEVLGTAPRLAI</sequence>
<dbReference type="Gene3D" id="3.40.50.920">
    <property type="match status" value="1"/>
</dbReference>
<dbReference type="GO" id="GO:0004802">
    <property type="term" value="F:transketolase activity"/>
    <property type="evidence" value="ECO:0007669"/>
    <property type="project" value="UniProtKB-UniRule"/>
</dbReference>
<evidence type="ECO:0000256" key="13">
    <source>
        <dbReference type="PIRSR" id="PIRSR605478-3"/>
    </source>
</evidence>
<dbReference type="PROSITE" id="PS00802">
    <property type="entry name" value="TRANSKETOLASE_2"/>
    <property type="match status" value="1"/>
</dbReference>
<comment type="subunit">
    <text evidence="2 16">Homodimer.</text>
</comment>
<dbReference type="InterPro" id="IPR029061">
    <property type="entry name" value="THDP-binding"/>
</dbReference>
<keyword evidence="7 14" id="KW-0460">Magnesium</keyword>
<feature type="transmembrane region" description="Helical" evidence="17">
    <location>
        <begin position="422"/>
        <end position="440"/>
    </location>
</feature>
<comment type="function">
    <text evidence="16">Catalyzes the transfer of a two-carbon ketol group from a ketose donor to an aldose acceptor, via a covalent intermediate with the cofactor thiamine pyrophosphate.</text>
</comment>
<dbReference type="FunFam" id="3.40.50.970:FF:000004">
    <property type="entry name" value="Transketolase"/>
    <property type="match status" value="1"/>
</dbReference>
<feature type="binding site" evidence="14">
    <location>
        <position position="186"/>
    </location>
    <ligand>
        <name>Mg(2+)</name>
        <dbReference type="ChEBI" id="CHEBI:18420"/>
    </ligand>
</feature>
<feature type="site" description="Important for catalytic activity" evidence="15">
    <location>
        <position position="259"/>
    </location>
</feature>
<feature type="binding site" evidence="14">
    <location>
        <position position="154"/>
    </location>
    <ligand>
        <name>Mg(2+)</name>
        <dbReference type="ChEBI" id="CHEBI:18420"/>
    </ligand>
</feature>
<feature type="binding site" evidence="12">
    <location>
        <position position="515"/>
    </location>
    <ligand>
        <name>substrate</name>
    </ligand>
</feature>
<feature type="binding site" evidence="12">
    <location>
        <position position="468"/>
    </location>
    <ligand>
        <name>substrate</name>
    </ligand>
</feature>
<dbReference type="CDD" id="cd07033">
    <property type="entry name" value="TPP_PYR_DXS_TK_like"/>
    <property type="match status" value="1"/>
</dbReference>
<dbReference type="Gene3D" id="3.40.50.970">
    <property type="match status" value="2"/>
</dbReference>
<dbReference type="InterPro" id="IPR020826">
    <property type="entry name" value="Transketolase_BS"/>
</dbReference>
<dbReference type="InterPro" id="IPR049557">
    <property type="entry name" value="Transketolase_CS"/>
</dbReference>
<feature type="binding site" evidence="12">
    <location>
        <position position="27"/>
    </location>
    <ligand>
        <name>substrate</name>
    </ligand>
</feature>
<keyword evidence="17" id="KW-0472">Membrane</keyword>
<proteinExistence type="inferred from homology"/>
<keyword evidence="8 13" id="KW-0786">Thiamine pyrophosphate</keyword>
<evidence type="ECO:0000256" key="15">
    <source>
        <dbReference type="PIRSR" id="PIRSR605478-5"/>
    </source>
</evidence>
<dbReference type="InterPro" id="IPR005475">
    <property type="entry name" value="Transketolase-like_Pyr-bd"/>
</dbReference>
<dbReference type="FunFam" id="3.40.50.970:FF:000003">
    <property type="entry name" value="Transketolase"/>
    <property type="match status" value="1"/>
</dbReference>
<evidence type="ECO:0000256" key="17">
    <source>
        <dbReference type="SAM" id="Phobius"/>
    </source>
</evidence>
<dbReference type="CDD" id="cd02012">
    <property type="entry name" value="TPP_TK"/>
    <property type="match status" value="1"/>
</dbReference>
<dbReference type="GO" id="GO:0046872">
    <property type="term" value="F:metal ion binding"/>
    <property type="evidence" value="ECO:0007669"/>
    <property type="project" value="UniProtKB-KW"/>
</dbReference>
<comment type="similarity">
    <text evidence="1 16">Belongs to the transketolase family.</text>
</comment>
<feature type="site" description="Important for catalytic activity" evidence="15">
    <location>
        <position position="27"/>
    </location>
</feature>
<keyword evidence="17" id="KW-1133">Transmembrane helix</keyword>
<dbReference type="Pfam" id="PF00456">
    <property type="entry name" value="Transketolase_N"/>
    <property type="match status" value="1"/>
</dbReference>
<dbReference type="EC" id="2.2.1.1" evidence="3 10"/>
<feature type="binding site" evidence="13">
    <location>
        <position position="155"/>
    </location>
    <ligand>
        <name>thiamine diphosphate</name>
        <dbReference type="ChEBI" id="CHEBI:58937"/>
    </ligand>
</feature>
<keyword evidence="6 16" id="KW-0106">Calcium</keyword>
<reference evidence="19" key="1">
    <citation type="journal article" date="2020" name="mSystems">
        <title>Genome- and Community-Level Interaction Insights into Carbon Utilization and Element Cycling Functions of Hydrothermarchaeota in Hydrothermal Sediment.</title>
        <authorList>
            <person name="Zhou Z."/>
            <person name="Liu Y."/>
            <person name="Xu W."/>
            <person name="Pan J."/>
            <person name="Luo Z.H."/>
            <person name="Li M."/>
        </authorList>
    </citation>
    <scope>NUCLEOTIDE SEQUENCE [LARGE SCALE GENOMIC DNA]</scope>
    <source>
        <strain evidence="19">HyVt-538</strain>
    </source>
</reference>
<dbReference type="SUPFAM" id="SSF52518">
    <property type="entry name" value="Thiamin diphosphate-binding fold (THDP-binding)"/>
    <property type="match status" value="2"/>
</dbReference>
<evidence type="ECO:0000256" key="2">
    <source>
        <dbReference type="ARBA" id="ARBA00011738"/>
    </source>
</evidence>
<dbReference type="GO" id="GO:0005829">
    <property type="term" value="C:cytosol"/>
    <property type="evidence" value="ECO:0007669"/>
    <property type="project" value="TreeGrafter"/>
</dbReference>
<dbReference type="InterPro" id="IPR055152">
    <property type="entry name" value="Transketolase-like_C_2"/>
</dbReference>
<evidence type="ECO:0000256" key="4">
    <source>
        <dbReference type="ARBA" id="ARBA00022679"/>
    </source>
</evidence>
<dbReference type="Pfam" id="PF02779">
    <property type="entry name" value="Transket_pyr"/>
    <property type="match status" value="1"/>
</dbReference>
<feature type="binding site" evidence="12">
    <location>
        <position position="352"/>
    </location>
    <ligand>
        <name>substrate</name>
    </ligand>
</feature>
<evidence type="ECO:0000256" key="11">
    <source>
        <dbReference type="PIRSR" id="PIRSR605478-1"/>
    </source>
</evidence>
<dbReference type="PANTHER" id="PTHR43522:SF2">
    <property type="entry name" value="TRANSKETOLASE 1-RELATED"/>
    <property type="match status" value="1"/>
</dbReference>
<dbReference type="AlphaFoldDB" id="A0A7V5NWV5"/>
<feature type="binding site" evidence="14">
    <location>
        <position position="184"/>
    </location>
    <ligand>
        <name>Mg(2+)</name>
        <dbReference type="ChEBI" id="CHEBI:18420"/>
    </ligand>
</feature>
<dbReference type="InterPro" id="IPR005474">
    <property type="entry name" value="Transketolase_N"/>
</dbReference>
<dbReference type="SUPFAM" id="SSF52922">
    <property type="entry name" value="TK C-terminal domain-like"/>
    <property type="match status" value="1"/>
</dbReference>
<evidence type="ECO:0000256" key="16">
    <source>
        <dbReference type="RuleBase" id="RU004996"/>
    </source>
</evidence>
<evidence type="ECO:0000259" key="18">
    <source>
        <dbReference type="SMART" id="SM00861"/>
    </source>
</evidence>
<evidence type="ECO:0000256" key="12">
    <source>
        <dbReference type="PIRSR" id="PIRSR605478-2"/>
    </source>
</evidence>
<dbReference type="InterPro" id="IPR033247">
    <property type="entry name" value="Transketolase_fam"/>
</dbReference>